<comment type="caution">
    <text evidence="1">The sequence shown here is derived from an EMBL/GenBank/DDBJ whole genome shotgun (WGS) entry which is preliminary data.</text>
</comment>
<dbReference type="Proteomes" id="UP000288805">
    <property type="component" value="Unassembled WGS sequence"/>
</dbReference>
<organism evidence="1 2">
    <name type="scientific">Vitis vinifera</name>
    <name type="common">Grape</name>
    <dbReference type="NCBI Taxonomy" id="29760"/>
    <lineage>
        <taxon>Eukaryota</taxon>
        <taxon>Viridiplantae</taxon>
        <taxon>Streptophyta</taxon>
        <taxon>Embryophyta</taxon>
        <taxon>Tracheophyta</taxon>
        <taxon>Spermatophyta</taxon>
        <taxon>Magnoliopsida</taxon>
        <taxon>eudicotyledons</taxon>
        <taxon>Gunneridae</taxon>
        <taxon>Pentapetalae</taxon>
        <taxon>rosids</taxon>
        <taxon>Vitales</taxon>
        <taxon>Vitaceae</taxon>
        <taxon>Viteae</taxon>
        <taxon>Vitis</taxon>
    </lineage>
</organism>
<dbReference type="EMBL" id="QGNW01000254">
    <property type="protein sequence ID" value="RVW81351.1"/>
    <property type="molecule type" value="Genomic_DNA"/>
</dbReference>
<reference evidence="1 2" key="1">
    <citation type="journal article" date="2018" name="PLoS Genet.">
        <title>Population sequencing reveals clonal diversity and ancestral inbreeding in the grapevine cultivar Chardonnay.</title>
        <authorList>
            <person name="Roach M.J."/>
            <person name="Johnson D.L."/>
            <person name="Bohlmann J."/>
            <person name="van Vuuren H.J."/>
            <person name="Jones S.J."/>
            <person name="Pretorius I.S."/>
            <person name="Schmidt S.A."/>
            <person name="Borneman A.R."/>
        </authorList>
    </citation>
    <scope>NUCLEOTIDE SEQUENCE [LARGE SCALE GENOMIC DNA]</scope>
    <source>
        <strain evidence="2">cv. Chardonnay</strain>
        <tissue evidence="1">Leaf</tissue>
    </source>
</reference>
<protein>
    <recommendedName>
        <fullName evidence="3">RRM domain-containing protein</fullName>
    </recommendedName>
</protein>
<accession>A0A438HA74</accession>
<proteinExistence type="predicted"/>
<gene>
    <name evidence="1" type="ORF">CK203_038070</name>
</gene>
<sequence length="309" mass="34626">MDAVQAIVALHHLERIVFRRILDMGTDVQLSKRIVSFWLWLEAEGYEDIVKRLCCHDDELLAHACAEAKVALASLNSDSLQSGSLGVIPITARLSGCRSSLFNISKNKDSVSKDISGLCNGVCSVIFKDILEEKGLKADNNNTCDESHDIKTTGQVVRKWFRPMGQGMNQQGGAAGLPGLSPINGTLLTRARSKLNPFAKEWNPWQERAPEEDRSLFITFSNGYPLSNFQLWQFFTTMYGDCVEKVDVNWAETRRGPPLFGRVVFTKSSVPALIVNNKEHAKFLVHGRPLWCKKYQPKKEVSTSHSEQN</sequence>
<name>A0A438HA74_VITVI</name>
<evidence type="ECO:0000313" key="2">
    <source>
        <dbReference type="Proteomes" id="UP000288805"/>
    </source>
</evidence>
<evidence type="ECO:0008006" key="3">
    <source>
        <dbReference type="Google" id="ProtNLM"/>
    </source>
</evidence>
<evidence type="ECO:0000313" key="1">
    <source>
        <dbReference type="EMBL" id="RVW81351.1"/>
    </source>
</evidence>
<dbReference type="AlphaFoldDB" id="A0A438HA74"/>
<dbReference type="PANTHER" id="PTHR33527:SF45">
    <property type="entry name" value="RRM DOMAIN-CONTAINING PROTEIN"/>
    <property type="match status" value="1"/>
</dbReference>
<dbReference type="PANTHER" id="PTHR33527">
    <property type="entry name" value="OS07G0274300 PROTEIN"/>
    <property type="match status" value="1"/>
</dbReference>